<dbReference type="AlphaFoldDB" id="A0A1H1G6Z3"/>
<feature type="transmembrane region" description="Helical" evidence="1">
    <location>
        <begin position="94"/>
        <end position="118"/>
    </location>
</feature>
<dbReference type="InterPro" id="IPR045466">
    <property type="entry name" value="DUF6498"/>
</dbReference>
<dbReference type="Proteomes" id="UP000199289">
    <property type="component" value="Unassembled WGS sequence"/>
</dbReference>
<evidence type="ECO:0000313" key="4">
    <source>
        <dbReference type="Proteomes" id="UP000199289"/>
    </source>
</evidence>
<dbReference type="EMBL" id="QQST01000003">
    <property type="protein sequence ID" value="RDI69813.1"/>
    <property type="molecule type" value="Genomic_DNA"/>
</dbReference>
<feature type="transmembrane region" description="Helical" evidence="1">
    <location>
        <begin position="39"/>
        <end position="59"/>
    </location>
</feature>
<keyword evidence="1" id="KW-0472">Membrane</keyword>
<feature type="transmembrane region" description="Helical" evidence="1">
    <location>
        <begin position="285"/>
        <end position="310"/>
    </location>
</feature>
<name>A0A1H1G6Z3_9EURY</name>
<keyword evidence="1" id="KW-0812">Transmembrane</keyword>
<dbReference type="RefSeq" id="WP_092539041.1">
    <property type="nucleotide sequence ID" value="NZ_FNKQ01000005.1"/>
</dbReference>
<evidence type="ECO:0000313" key="5">
    <source>
        <dbReference type="Proteomes" id="UP000255421"/>
    </source>
</evidence>
<accession>A0A1H1G6Z3</accession>
<gene>
    <name evidence="2" type="ORF">DWB78_16820</name>
    <name evidence="3" type="ORF">SAMN05216278_3553</name>
</gene>
<dbReference type="Proteomes" id="UP000255421">
    <property type="component" value="Unassembled WGS sequence"/>
</dbReference>
<sequence length="468" mass="48677">MNRTRLSVGQGAGLASVVAVNLVPVVGVAAFGWSLASLLALYWFEAVSTSLVAAAKALFAERASADEGVRLNPLSELREKRGGVRIRPGWPRAYVRNVPFAAGIVSTSTLLLAGYGFALTAELSIRPTDAFSTGVLLSAGGLLLARIVEFRVEYLGRAEYADTSARTIAAAPARQVLFLTLIASIAAVLEGREGGVVLLVGVVAAKTLSESYGFYAEHLDRSPGRVGRWLLGPRDASDPPPTVEMPDDDPRIRVRTDSKAVLLGAFAPLASGLLSRPGYVGAVLAAAGVLALGPAVVAVAVGLLTVVAAAKVGSYYLRYGTVEYQRRGDRIVAYDVALGEPQWAVDADEVDDVSVRNRISDRLLGTTTVELSGVESAGRSALEIGPVDDFHRVAEAFGLPVNDASHPETNRRAVVVALALAACFLAVPAGLFVAPGVAAGTAVAVTFLLSPFVLLVVGALVGEALSLL</sequence>
<dbReference type="OrthoDB" id="169315at2157"/>
<feature type="transmembrane region" description="Helical" evidence="1">
    <location>
        <begin position="12"/>
        <end position="33"/>
    </location>
</feature>
<reference evidence="2 5" key="3">
    <citation type="submission" date="2018-07" db="EMBL/GenBank/DDBJ databases">
        <title>Genome sequence of extremly halophilic archaeon Halopelagius longus strain BC12-B1.</title>
        <authorList>
            <person name="Zhang X."/>
        </authorList>
    </citation>
    <scope>NUCLEOTIDE SEQUENCE [LARGE SCALE GENOMIC DNA]</scope>
    <source>
        <strain evidence="2 5">BC12-B1</strain>
    </source>
</reference>
<reference evidence="4" key="2">
    <citation type="submission" date="2016-10" db="EMBL/GenBank/DDBJ databases">
        <authorList>
            <person name="Varghese N."/>
            <person name="Submissions S."/>
        </authorList>
    </citation>
    <scope>NUCLEOTIDE SEQUENCE [LARGE SCALE GENOMIC DNA]</scope>
    <source>
        <strain evidence="4">CGMCC 1.12397</strain>
    </source>
</reference>
<feature type="transmembrane region" description="Helical" evidence="1">
    <location>
        <begin position="260"/>
        <end position="279"/>
    </location>
</feature>
<evidence type="ECO:0000256" key="1">
    <source>
        <dbReference type="SAM" id="Phobius"/>
    </source>
</evidence>
<dbReference type="EMBL" id="FNKQ01000005">
    <property type="protein sequence ID" value="SDR08809.1"/>
    <property type="molecule type" value="Genomic_DNA"/>
</dbReference>
<dbReference type="Pfam" id="PF20108">
    <property type="entry name" value="DUF6498"/>
    <property type="match status" value="1"/>
</dbReference>
<evidence type="ECO:0000313" key="3">
    <source>
        <dbReference type="EMBL" id="SDR08809.1"/>
    </source>
</evidence>
<feature type="transmembrane region" description="Helical" evidence="1">
    <location>
        <begin position="413"/>
        <end position="433"/>
    </location>
</feature>
<feature type="transmembrane region" description="Helical" evidence="1">
    <location>
        <begin position="130"/>
        <end position="148"/>
    </location>
</feature>
<keyword evidence="5" id="KW-1185">Reference proteome</keyword>
<evidence type="ECO:0000313" key="2">
    <source>
        <dbReference type="EMBL" id="RDI69813.1"/>
    </source>
</evidence>
<reference evidence="3" key="1">
    <citation type="submission" date="2016-10" db="EMBL/GenBank/DDBJ databases">
        <authorList>
            <person name="de Groot N.N."/>
        </authorList>
    </citation>
    <scope>NUCLEOTIDE SEQUENCE [LARGE SCALE GENOMIC DNA]</scope>
    <source>
        <strain evidence="3">CGMCC 1.12397</strain>
    </source>
</reference>
<feature type="transmembrane region" description="Helical" evidence="1">
    <location>
        <begin position="439"/>
        <end position="462"/>
    </location>
</feature>
<keyword evidence="1" id="KW-1133">Transmembrane helix</keyword>
<proteinExistence type="predicted"/>
<protein>
    <submittedName>
        <fullName evidence="3">Uncharacterized protein</fullName>
    </submittedName>
</protein>
<organism evidence="3 4">
    <name type="scientific">Halopelagius longus</name>
    <dbReference type="NCBI Taxonomy" id="1236180"/>
    <lineage>
        <taxon>Archaea</taxon>
        <taxon>Methanobacteriati</taxon>
        <taxon>Methanobacteriota</taxon>
        <taxon>Stenosarchaea group</taxon>
        <taxon>Halobacteria</taxon>
        <taxon>Halobacteriales</taxon>
        <taxon>Haloferacaceae</taxon>
    </lineage>
</organism>